<comment type="subcellular location">
    <subcellularLocation>
        <location evidence="5">Cytoplasm</location>
    </subcellularLocation>
</comment>
<feature type="binding site" evidence="5">
    <location>
        <begin position="25"/>
        <end position="30"/>
    </location>
    <ligand>
        <name>ATP</name>
        <dbReference type="ChEBI" id="CHEBI:30616"/>
    </ligand>
</feature>
<dbReference type="RefSeq" id="WP_110257033.1">
    <property type="nucleotide sequence ID" value="NZ_QJKB01000008.1"/>
</dbReference>
<dbReference type="UniPathway" id="UPA00241">
    <property type="reaction ID" value="UER00356"/>
</dbReference>
<dbReference type="Gene3D" id="3.40.50.300">
    <property type="entry name" value="P-loop containing nucleotide triphosphate hydrolases"/>
    <property type="match status" value="1"/>
</dbReference>
<dbReference type="AlphaFoldDB" id="A0A318J8S5"/>
<proteinExistence type="inferred from homology"/>
<evidence type="ECO:0000313" key="8">
    <source>
        <dbReference type="Proteomes" id="UP000247792"/>
    </source>
</evidence>
<keyword evidence="8" id="KW-1185">Reference proteome</keyword>
<evidence type="ECO:0000256" key="6">
    <source>
        <dbReference type="NCBIfam" id="TIGR00152"/>
    </source>
</evidence>
<gene>
    <name evidence="5" type="primary">coaE</name>
    <name evidence="7" type="ORF">DFR42_108132</name>
</gene>
<sequence>MGSALISAADKVRPPRVVLLTGGMGCGKSSAAAAFLKLGVPVIDADLVARAIHQDSQHPVMAHIAQALPQLLTEDGCLRRGILRTVLATDSHVNRCLRNLLQPYVMQAMRQWTLQQTAAYVIWESALLPDEVDGLLYDSVLLLQADEETRMQRIRLRNPDWTEIEIRQVFNMQADEYAFREQAHTLMVNQGSSEELSRLVLQQHLIYKSHWDNK</sequence>
<name>A0A318J8S5_9BURK</name>
<evidence type="ECO:0000256" key="1">
    <source>
        <dbReference type="ARBA" id="ARBA00009018"/>
    </source>
</evidence>
<protein>
    <recommendedName>
        <fullName evidence="5 6">Dephospho-CoA kinase</fullName>
        <ecNumber evidence="5 6">2.7.1.24</ecNumber>
    </recommendedName>
    <alternativeName>
        <fullName evidence="5">Dephosphocoenzyme A kinase</fullName>
    </alternativeName>
</protein>
<comment type="function">
    <text evidence="5">Catalyzes the phosphorylation of the 3'-hydroxyl group of dephosphocoenzyme A to form coenzyme A.</text>
</comment>
<dbReference type="OrthoDB" id="9812943at2"/>
<comment type="caution">
    <text evidence="7">The sequence shown here is derived from an EMBL/GenBank/DDBJ whole genome shotgun (WGS) entry which is preliminary data.</text>
</comment>
<dbReference type="GO" id="GO:0015937">
    <property type="term" value="P:coenzyme A biosynthetic process"/>
    <property type="evidence" value="ECO:0007669"/>
    <property type="project" value="UniProtKB-UniRule"/>
</dbReference>
<dbReference type="SUPFAM" id="SSF52540">
    <property type="entry name" value="P-loop containing nucleoside triphosphate hydrolases"/>
    <property type="match status" value="1"/>
</dbReference>
<dbReference type="GO" id="GO:0005737">
    <property type="term" value="C:cytoplasm"/>
    <property type="evidence" value="ECO:0007669"/>
    <property type="project" value="UniProtKB-SubCell"/>
</dbReference>
<comment type="pathway">
    <text evidence="5">Cofactor biosynthesis; coenzyme A biosynthesis; CoA from (R)-pantothenate: step 5/5.</text>
</comment>
<keyword evidence="5" id="KW-0963">Cytoplasm</keyword>
<keyword evidence="4 5" id="KW-0173">Coenzyme A biosynthesis</keyword>
<dbReference type="CDD" id="cd02022">
    <property type="entry name" value="DPCK"/>
    <property type="match status" value="1"/>
</dbReference>
<evidence type="ECO:0000256" key="5">
    <source>
        <dbReference type="HAMAP-Rule" id="MF_00376"/>
    </source>
</evidence>
<evidence type="ECO:0000313" key="7">
    <source>
        <dbReference type="EMBL" id="PXX40298.1"/>
    </source>
</evidence>
<dbReference type="EMBL" id="QJKB01000008">
    <property type="protein sequence ID" value="PXX40298.1"/>
    <property type="molecule type" value="Genomic_DNA"/>
</dbReference>
<dbReference type="Pfam" id="PF01121">
    <property type="entry name" value="CoaE"/>
    <property type="match status" value="1"/>
</dbReference>
<dbReference type="PROSITE" id="PS51219">
    <property type="entry name" value="DPCK"/>
    <property type="match status" value="1"/>
</dbReference>
<keyword evidence="3 5" id="KW-0067">ATP-binding</keyword>
<keyword evidence="5" id="KW-0808">Transferase</keyword>
<keyword evidence="2 5" id="KW-0547">Nucleotide-binding</keyword>
<dbReference type="Proteomes" id="UP000247792">
    <property type="component" value="Unassembled WGS sequence"/>
</dbReference>
<comment type="catalytic activity">
    <reaction evidence="5">
        <text>3'-dephospho-CoA + ATP = ADP + CoA + H(+)</text>
        <dbReference type="Rhea" id="RHEA:18245"/>
        <dbReference type="ChEBI" id="CHEBI:15378"/>
        <dbReference type="ChEBI" id="CHEBI:30616"/>
        <dbReference type="ChEBI" id="CHEBI:57287"/>
        <dbReference type="ChEBI" id="CHEBI:57328"/>
        <dbReference type="ChEBI" id="CHEBI:456216"/>
        <dbReference type="EC" id="2.7.1.24"/>
    </reaction>
</comment>
<dbReference type="HAMAP" id="MF_00376">
    <property type="entry name" value="Dephospho_CoA_kinase"/>
    <property type="match status" value="1"/>
</dbReference>
<dbReference type="NCBIfam" id="TIGR00152">
    <property type="entry name" value="dephospho-CoA kinase"/>
    <property type="match status" value="1"/>
</dbReference>
<dbReference type="InterPro" id="IPR027417">
    <property type="entry name" value="P-loop_NTPase"/>
</dbReference>
<evidence type="ECO:0000256" key="4">
    <source>
        <dbReference type="ARBA" id="ARBA00022993"/>
    </source>
</evidence>
<accession>A0A318J8S5</accession>
<dbReference type="GO" id="GO:0005524">
    <property type="term" value="F:ATP binding"/>
    <property type="evidence" value="ECO:0007669"/>
    <property type="project" value="UniProtKB-UniRule"/>
</dbReference>
<organism evidence="7 8">
    <name type="scientific">Undibacterium pigrum</name>
    <dbReference type="NCBI Taxonomy" id="401470"/>
    <lineage>
        <taxon>Bacteria</taxon>
        <taxon>Pseudomonadati</taxon>
        <taxon>Pseudomonadota</taxon>
        <taxon>Betaproteobacteria</taxon>
        <taxon>Burkholderiales</taxon>
        <taxon>Oxalobacteraceae</taxon>
        <taxon>Undibacterium</taxon>
    </lineage>
</organism>
<dbReference type="GO" id="GO:0004140">
    <property type="term" value="F:dephospho-CoA kinase activity"/>
    <property type="evidence" value="ECO:0007669"/>
    <property type="project" value="UniProtKB-UniRule"/>
</dbReference>
<keyword evidence="5 7" id="KW-0418">Kinase</keyword>
<dbReference type="EC" id="2.7.1.24" evidence="5 6"/>
<comment type="similarity">
    <text evidence="1 5">Belongs to the CoaE family.</text>
</comment>
<reference evidence="7 8" key="1">
    <citation type="submission" date="2018-05" db="EMBL/GenBank/DDBJ databases">
        <title>Genomic Encyclopedia of Type Strains, Phase IV (KMG-IV): sequencing the most valuable type-strain genomes for metagenomic binning, comparative biology and taxonomic classification.</title>
        <authorList>
            <person name="Goeker M."/>
        </authorList>
    </citation>
    <scope>NUCLEOTIDE SEQUENCE [LARGE SCALE GENOMIC DNA]</scope>
    <source>
        <strain evidence="7 8">DSM 19792</strain>
    </source>
</reference>
<evidence type="ECO:0000256" key="2">
    <source>
        <dbReference type="ARBA" id="ARBA00022741"/>
    </source>
</evidence>
<evidence type="ECO:0000256" key="3">
    <source>
        <dbReference type="ARBA" id="ARBA00022840"/>
    </source>
</evidence>
<dbReference type="InterPro" id="IPR001977">
    <property type="entry name" value="Depp_CoAkinase"/>
</dbReference>